<dbReference type="PANTHER" id="PTHR31964:SF140">
    <property type="entry name" value="UNIVERSAL STRESS PROTEIN FAMILY PROTEIN"/>
    <property type="match status" value="1"/>
</dbReference>
<evidence type="ECO:0000313" key="4">
    <source>
        <dbReference type="Proteomes" id="UP000245699"/>
    </source>
</evidence>
<dbReference type="AlphaFoldDB" id="A0A2T9XYU7"/>
<dbReference type="InterPro" id="IPR006015">
    <property type="entry name" value="Universal_stress_UspA"/>
</dbReference>
<evidence type="ECO:0000313" key="3">
    <source>
        <dbReference type="EMBL" id="PVU91056.1"/>
    </source>
</evidence>
<dbReference type="STRING" id="61424.A0A2T9XYU7"/>
<keyword evidence="4" id="KW-1185">Reference proteome</keyword>
<dbReference type="OrthoDB" id="843225at2759"/>
<dbReference type="EMBL" id="MBFT01001126">
    <property type="protein sequence ID" value="PVU85243.1"/>
    <property type="molecule type" value="Genomic_DNA"/>
</dbReference>
<dbReference type="PRINTS" id="PR01438">
    <property type="entry name" value="UNVRSLSTRESS"/>
</dbReference>
<evidence type="ECO:0000259" key="1">
    <source>
        <dbReference type="Pfam" id="PF00582"/>
    </source>
</evidence>
<accession>A0A2T9XYU7</accession>
<dbReference type="PANTHER" id="PTHR31964">
    <property type="entry name" value="ADENINE NUCLEOTIDE ALPHA HYDROLASES-LIKE SUPERFAMILY PROTEIN"/>
    <property type="match status" value="1"/>
</dbReference>
<dbReference type="Gene3D" id="3.40.50.620">
    <property type="entry name" value="HUPs"/>
    <property type="match status" value="1"/>
</dbReference>
<dbReference type="InterPro" id="IPR006016">
    <property type="entry name" value="UspA"/>
</dbReference>
<organism evidence="2 4">
    <name type="scientific">Furculomyces boomerangus</name>
    <dbReference type="NCBI Taxonomy" id="61424"/>
    <lineage>
        <taxon>Eukaryota</taxon>
        <taxon>Fungi</taxon>
        <taxon>Fungi incertae sedis</taxon>
        <taxon>Zoopagomycota</taxon>
        <taxon>Kickxellomycotina</taxon>
        <taxon>Harpellomycetes</taxon>
        <taxon>Harpellales</taxon>
        <taxon>Harpellaceae</taxon>
        <taxon>Furculomyces</taxon>
    </lineage>
</organism>
<dbReference type="EMBL" id="MBFT01000443">
    <property type="protein sequence ID" value="PVU91056.1"/>
    <property type="molecule type" value="Genomic_DNA"/>
</dbReference>
<sequence length="173" mass="19149">MQNQQQDFTILDNNSTAEEFFHPHGHGKRVIAISVNDTQNSDAVVEWALANIVDKDSDLVVLLNVRLNNRIADFGALSGYPDNSIGFDKDVERSQAIVKKYGVKMRQDGYNVKGYSLIGEPGQEIVNKTIQLNADHLVVGTRSLSGLKKIFLGSVSEYCSKHCKCAITIVKTH</sequence>
<comment type="caution">
    <text evidence="2">The sequence shown here is derived from an EMBL/GenBank/DDBJ whole genome shotgun (WGS) entry which is preliminary data.</text>
</comment>
<dbReference type="CDD" id="cd23659">
    <property type="entry name" value="USP_At3g01520-like"/>
    <property type="match status" value="1"/>
</dbReference>
<protein>
    <recommendedName>
        <fullName evidence="1">UspA domain-containing protein</fullName>
    </recommendedName>
</protein>
<gene>
    <name evidence="3" type="ORF">BB559_004326</name>
    <name evidence="2" type="ORF">BB559_007125</name>
</gene>
<dbReference type="InterPro" id="IPR014729">
    <property type="entry name" value="Rossmann-like_a/b/a_fold"/>
</dbReference>
<name>A0A2T9XYU7_9FUNG</name>
<dbReference type="Pfam" id="PF00582">
    <property type="entry name" value="Usp"/>
    <property type="match status" value="1"/>
</dbReference>
<dbReference type="SUPFAM" id="SSF52402">
    <property type="entry name" value="Adenine nucleotide alpha hydrolases-like"/>
    <property type="match status" value="1"/>
</dbReference>
<reference evidence="2 4" key="1">
    <citation type="journal article" date="2018" name="MBio">
        <title>Comparative Genomics Reveals the Core Gene Toolbox for the Fungus-Insect Symbiosis.</title>
        <authorList>
            <person name="Wang Y."/>
            <person name="Stata M."/>
            <person name="Wang W."/>
            <person name="Stajich J.E."/>
            <person name="White M.M."/>
            <person name="Moncalvo J.M."/>
        </authorList>
    </citation>
    <scope>NUCLEOTIDE SEQUENCE [LARGE SCALE GENOMIC DNA]</scope>
    <source>
        <strain evidence="2 4">AUS-77-4</strain>
    </source>
</reference>
<evidence type="ECO:0000313" key="2">
    <source>
        <dbReference type="EMBL" id="PVU85243.1"/>
    </source>
</evidence>
<dbReference type="Proteomes" id="UP000245699">
    <property type="component" value="Unassembled WGS sequence"/>
</dbReference>
<feature type="domain" description="UspA" evidence="1">
    <location>
        <begin position="31"/>
        <end position="171"/>
    </location>
</feature>
<proteinExistence type="predicted"/>